<dbReference type="AlphaFoldDB" id="A0A1M5FIS1"/>
<dbReference type="STRING" id="634436.SAMN05216361_0860"/>
<evidence type="ECO:0000259" key="5">
    <source>
        <dbReference type="Pfam" id="PF00389"/>
    </source>
</evidence>
<dbReference type="GO" id="GO:0051287">
    <property type="term" value="F:NAD binding"/>
    <property type="evidence" value="ECO:0007669"/>
    <property type="project" value="InterPro"/>
</dbReference>
<sequence length="309" mass="33139">MQVVILDGDSLGRDADLTALHALPVSVTYYPSTTAGETASRIANADIILVNKVVLSAELLEQAPRCRYIGILATGMNNVDLDYCKQRGITVNNVSGYGTDSVAQHTLMLMLNLATSALATMRQVQQGEWSQSPFFCLLDNPVIELAGKHLVIVGYGTLGQRVAELAKAFGMRVSVAARPGTQHTSRRPLDELLPEADVVSLHCQLSDDTAEMINAERLALMKPGAFLINTARGGLIDEQALLTALTQNQIGGAALDTLSVEPPPADHPLLNAQLPNLLITPHSAWAAKEARQRLITLAVNKLSAFLDSE</sequence>
<comment type="similarity">
    <text evidence="1 4">Belongs to the D-isomer specific 2-hydroxyacid dehydrogenase family.</text>
</comment>
<dbReference type="PROSITE" id="PS00671">
    <property type="entry name" value="D_2_HYDROXYACID_DH_3"/>
    <property type="match status" value="1"/>
</dbReference>
<feature type="domain" description="D-isomer specific 2-hydroxyacid dehydrogenase catalytic" evidence="5">
    <location>
        <begin position="13"/>
        <end position="308"/>
    </location>
</feature>
<dbReference type="InterPro" id="IPR036291">
    <property type="entry name" value="NAD(P)-bd_dom_sf"/>
</dbReference>
<evidence type="ECO:0000313" key="7">
    <source>
        <dbReference type="EMBL" id="SHF91395.1"/>
    </source>
</evidence>
<dbReference type="PANTHER" id="PTHR43761">
    <property type="entry name" value="D-ISOMER SPECIFIC 2-HYDROXYACID DEHYDROGENASE FAMILY PROTEIN (AFU_ORTHOLOGUE AFUA_1G13630)"/>
    <property type="match status" value="1"/>
</dbReference>
<dbReference type="Pfam" id="PF00389">
    <property type="entry name" value="2-Hacid_dh"/>
    <property type="match status" value="1"/>
</dbReference>
<accession>A0A1M5FIS1</accession>
<dbReference type="GO" id="GO:0016616">
    <property type="term" value="F:oxidoreductase activity, acting on the CH-OH group of donors, NAD or NADP as acceptor"/>
    <property type="evidence" value="ECO:0007669"/>
    <property type="project" value="InterPro"/>
</dbReference>
<dbReference type="InterPro" id="IPR006139">
    <property type="entry name" value="D-isomer_2_OHA_DH_cat_dom"/>
</dbReference>
<dbReference type="CDD" id="cd12162">
    <property type="entry name" value="2-Hacid_dh_4"/>
    <property type="match status" value="1"/>
</dbReference>
<evidence type="ECO:0000256" key="4">
    <source>
        <dbReference type="RuleBase" id="RU003719"/>
    </source>
</evidence>
<organism evidence="7 8">
    <name type="scientific">Marisediminitalea aggregata</name>
    <dbReference type="NCBI Taxonomy" id="634436"/>
    <lineage>
        <taxon>Bacteria</taxon>
        <taxon>Pseudomonadati</taxon>
        <taxon>Pseudomonadota</taxon>
        <taxon>Gammaproteobacteria</taxon>
        <taxon>Alteromonadales</taxon>
        <taxon>Alteromonadaceae</taxon>
        <taxon>Marisediminitalea</taxon>
    </lineage>
</organism>
<keyword evidence="3" id="KW-0520">NAD</keyword>
<dbReference type="OrthoDB" id="9805416at2"/>
<dbReference type="PANTHER" id="PTHR43761:SF1">
    <property type="entry name" value="D-ISOMER SPECIFIC 2-HYDROXYACID DEHYDROGENASE CATALYTIC DOMAIN-CONTAINING PROTEIN-RELATED"/>
    <property type="match status" value="1"/>
</dbReference>
<reference evidence="8" key="1">
    <citation type="submission" date="2016-11" db="EMBL/GenBank/DDBJ databases">
        <authorList>
            <person name="Varghese N."/>
            <person name="Submissions S."/>
        </authorList>
    </citation>
    <scope>NUCLEOTIDE SEQUENCE [LARGE SCALE GENOMIC DNA]</scope>
    <source>
        <strain evidence="8">CGMCC 1.8995</strain>
    </source>
</reference>
<dbReference type="InterPro" id="IPR006140">
    <property type="entry name" value="D-isomer_DH_NAD-bd"/>
</dbReference>
<evidence type="ECO:0000256" key="3">
    <source>
        <dbReference type="ARBA" id="ARBA00023027"/>
    </source>
</evidence>
<dbReference type="RefSeq" id="WP_073318230.1">
    <property type="nucleotide sequence ID" value="NZ_FQWD01000001.1"/>
</dbReference>
<name>A0A1M5FIS1_9ALTE</name>
<dbReference type="InterPro" id="IPR029753">
    <property type="entry name" value="D-isomer_DH_CS"/>
</dbReference>
<evidence type="ECO:0000256" key="2">
    <source>
        <dbReference type="ARBA" id="ARBA00023002"/>
    </source>
</evidence>
<dbReference type="InterPro" id="IPR050418">
    <property type="entry name" value="D-iso_2-hydroxyacid_DH_PdxB"/>
</dbReference>
<evidence type="ECO:0000259" key="6">
    <source>
        <dbReference type="Pfam" id="PF02826"/>
    </source>
</evidence>
<keyword evidence="8" id="KW-1185">Reference proteome</keyword>
<proteinExistence type="inferred from homology"/>
<dbReference type="EMBL" id="FQWD01000001">
    <property type="protein sequence ID" value="SHF91395.1"/>
    <property type="molecule type" value="Genomic_DNA"/>
</dbReference>
<evidence type="ECO:0000313" key="8">
    <source>
        <dbReference type="Proteomes" id="UP000184520"/>
    </source>
</evidence>
<feature type="domain" description="D-isomer specific 2-hydroxyacid dehydrogenase NAD-binding" evidence="6">
    <location>
        <begin position="107"/>
        <end position="284"/>
    </location>
</feature>
<evidence type="ECO:0000256" key="1">
    <source>
        <dbReference type="ARBA" id="ARBA00005854"/>
    </source>
</evidence>
<dbReference type="SUPFAM" id="SSF51735">
    <property type="entry name" value="NAD(P)-binding Rossmann-fold domains"/>
    <property type="match status" value="1"/>
</dbReference>
<dbReference type="Pfam" id="PF02826">
    <property type="entry name" value="2-Hacid_dh_C"/>
    <property type="match status" value="1"/>
</dbReference>
<protein>
    <submittedName>
        <fullName evidence="7">Glycerate dehydrogenase</fullName>
    </submittedName>
</protein>
<dbReference type="Proteomes" id="UP000184520">
    <property type="component" value="Unassembled WGS sequence"/>
</dbReference>
<dbReference type="SUPFAM" id="SSF52283">
    <property type="entry name" value="Formate/glycerate dehydrogenase catalytic domain-like"/>
    <property type="match status" value="1"/>
</dbReference>
<gene>
    <name evidence="7" type="ORF">SAMN05216361_0860</name>
</gene>
<keyword evidence="2 4" id="KW-0560">Oxidoreductase</keyword>
<dbReference type="Gene3D" id="3.40.50.720">
    <property type="entry name" value="NAD(P)-binding Rossmann-like Domain"/>
    <property type="match status" value="2"/>
</dbReference>